<dbReference type="SUPFAM" id="SSF53098">
    <property type="entry name" value="Ribonuclease H-like"/>
    <property type="match status" value="1"/>
</dbReference>
<keyword evidence="9" id="KW-0378">Hydrolase</keyword>
<evidence type="ECO:0000256" key="9">
    <source>
        <dbReference type="ARBA" id="ARBA00022801"/>
    </source>
</evidence>
<dbReference type="EMBL" id="AZEF01000010">
    <property type="protein sequence ID" value="KRL02681.1"/>
    <property type="molecule type" value="Genomic_DNA"/>
</dbReference>
<dbReference type="GO" id="GO:0004523">
    <property type="term" value="F:RNA-DNA hybrid ribonuclease activity"/>
    <property type="evidence" value="ECO:0007669"/>
    <property type="project" value="UniProtKB-EC"/>
</dbReference>
<keyword evidence="10" id="KW-0460">Magnesium</keyword>
<dbReference type="InterPro" id="IPR012337">
    <property type="entry name" value="RNaseH-like_sf"/>
</dbReference>
<protein>
    <recommendedName>
        <fullName evidence="5">ribonuclease H</fullName>
        <ecNumber evidence="5">3.1.26.4</ecNumber>
    </recommendedName>
</protein>
<dbReference type="InterPro" id="IPR036397">
    <property type="entry name" value="RNaseH_sf"/>
</dbReference>
<dbReference type="SUPFAM" id="SSF55658">
    <property type="entry name" value="L9 N-domain-like"/>
    <property type="match status" value="1"/>
</dbReference>
<dbReference type="InterPro" id="IPR011320">
    <property type="entry name" value="RNase_H1_N"/>
</dbReference>
<dbReference type="GO" id="GO:0003676">
    <property type="term" value="F:nucleic acid binding"/>
    <property type="evidence" value="ECO:0007669"/>
    <property type="project" value="InterPro"/>
</dbReference>
<dbReference type="Proteomes" id="UP000051621">
    <property type="component" value="Unassembled WGS sequence"/>
</dbReference>
<dbReference type="Pfam" id="PF00075">
    <property type="entry name" value="RNase_H"/>
    <property type="match status" value="1"/>
</dbReference>
<comment type="cofactor">
    <cofactor evidence="2">
        <name>Mg(2+)</name>
        <dbReference type="ChEBI" id="CHEBI:18420"/>
    </cofactor>
</comment>
<comment type="caution">
    <text evidence="12">The sequence shown here is derived from an EMBL/GenBank/DDBJ whole genome shotgun (WGS) entry which is preliminary data.</text>
</comment>
<evidence type="ECO:0000256" key="2">
    <source>
        <dbReference type="ARBA" id="ARBA00001946"/>
    </source>
</evidence>
<keyword evidence="13" id="KW-1185">Reference proteome</keyword>
<dbReference type="PROSITE" id="PS50879">
    <property type="entry name" value="RNASE_H_1"/>
    <property type="match status" value="1"/>
</dbReference>
<evidence type="ECO:0000256" key="3">
    <source>
        <dbReference type="ARBA" id="ARBA00005300"/>
    </source>
</evidence>
<evidence type="ECO:0000313" key="13">
    <source>
        <dbReference type="Proteomes" id="UP000051621"/>
    </source>
</evidence>
<dbReference type="EC" id="3.1.26.4" evidence="5"/>
<evidence type="ECO:0000256" key="10">
    <source>
        <dbReference type="ARBA" id="ARBA00022842"/>
    </source>
</evidence>
<gene>
    <name evidence="12" type="ORF">FC81_GL000568</name>
</gene>
<dbReference type="STRING" id="1423731.FC81_GL000568"/>
<dbReference type="Gene3D" id="3.30.420.10">
    <property type="entry name" value="Ribonuclease H-like superfamily/Ribonuclease H"/>
    <property type="match status" value="1"/>
</dbReference>
<dbReference type="RefSeq" id="WP_057742669.1">
    <property type="nucleotide sequence ID" value="NZ_AZEF01000010.1"/>
</dbReference>
<dbReference type="PANTHER" id="PTHR10642">
    <property type="entry name" value="RIBONUCLEASE H1"/>
    <property type="match status" value="1"/>
</dbReference>
<feature type="domain" description="RNase H type-1" evidence="11">
    <location>
        <begin position="78"/>
        <end position="235"/>
    </location>
</feature>
<dbReference type="PANTHER" id="PTHR10642:SF26">
    <property type="entry name" value="RIBONUCLEASE H1"/>
    <property type="match status" value="1"/>
</dbReference>
<evidence type="ECO:0000256" key="1">
    <source>
        <dbReference type="ARBA" id="ARBA00000077"/>
    </source>
</evidence>
<evidence type="ECO:0000256" key="8">
    <source>
        <dbReference type="ARBA" id="ARBA00022759"/>
    </source>
</evidence>
<dbReference type="PATRIC" id="fig|1423731.3.peg.583"/>
<dbReference type="PIRSF" id="PIRSF036852">
    <property type="entry name" value="Ribonuclease_H1_euk"/>
    <property type="match status" value="1"/>
</dbReference>
<reference evidence="12 13" key="1">
    <citation type="journal article" date="2015" name="Genome Announc.">
        <title>Expanding the biotechnology potential of lactobacilli through comparative genomics of 213 strains and associated genera.</title>
        <authorList>
            <person name="Sun Z."/>
            <person name="Harris H.M."/>
            <person name="McCann A."/>
            <person name="Guo C."/>
            <person name="Argimon S."/>
            <person name="Zhang W."/>
            <person name="Yang X."/>
            <person name="Jeffery I.B."/>
            <person name="Cooney J.C."/>
            <person name="Kagawa T.F."/>
            <person name="Liu W."/>
            <person name="Song Y."/>
            <person name="Salvetti E."/>
            <person name="Wrobel A."/>
            <person name="Rasinkangas P."/>
            <person name="Parkhill J."/>
            <person name="Rea M.C."/>
            <person name="O'Sullivan O."/>
            <person name="Ritari J."/>
            <person name="Douillard F.P."/>
            <person name="Paul Ross R."/>
            <person name="Yang R."/>
            <person name="Briner A.E."/>
            <person name="Felis G.E."/>
            <person name="de Vos W.M."/>
            <person name="Barrangou R."/>
            <person name="Klaenhammer T.R."/>
            <person name="Caufield P.W."/>
            <person name="Cui Y."/>
            <person name="Zhang H."/>
            <person name="O'Toole P.W."/>
        </authorList>
    </citation>
    <scope>NUCLEOTIDE SEQUENCE [LARGE SCALE GENOMIC DNA]</scope>
    <source>
        <strain evidence="12 13">DSM 19910</strain>
    </source>
</reference>
<keyword evidence="7" id="KW-0479">Metal-binding</keyword>
<comment type="subunit">
    <text evidence="4">Monomer.</text>
</comment>
<dbReference type="Pfam" id="PF01693">
    <property type="entry name" value="Cauli_VI"/>
    <property type="match status" value="1"/>
</dbReference>
<dbReference type="CDD" id="cd09278">
    <property type="entry name" value="RNase_HI_prokaryote_like"/>
    <property type="match status" value="1"/>
</dbReference>
<evidence type="ECO:0000256" key="4">
    <source>
        <dbReference type="ARBA" id="ARBA00011245"/>
    </source>
</evidence>
<dbReference type="InterPro" id="IPR050092">
    <property type="entry name" value="RNase_H"/>
</dbReference>
<dbReference type="InterPro" id="IPR022892">
    <property type="entry name" value="RNaseHI"/>
</dbReference>
<evidence type="ECO:0000256" key="6">
    <source>
        <dbReference type="ARBA" id="ARBA00022722"/>
    </source>
</evidence>
<proteinExistence type="inferred from homology"/>
<keyword evidence="6" id="KW-0540">Nuclease</keyword>
<name>A0A0R1M4G5_9LACO</name>
<dbReference type="FunFam" id="3.40.970.10:FF:000001">
    <property type="entry name" value="Ribonuclease H1"/>
    <property type="match status" value="1"/>
</dbReference>
<evidence type="ECO:0000313" key="12">
    <source>
        <dbReference type="EMBL" id="KRL02681.1"/>
    </source>
</evidence>
<dbReference type="GO" id="GO:0043137">
    <property type="term" value="P:DNA replication, removal of RNA primer"/>
    <property type="evidence" value="ECO:0007669"/>
    <property type="project" value="TreeGrafter"/>
</dbReference>
<dbReference type="AlphaFoldDB" id="A0A0R1M4G5"/>
<dbReference type="InterPro" id="IPR009027">
    <property type="entry name" value="Ribosomal_bL9/RNase_H1_N"/>
</dbReference>
<dbReference type="OrthoDB" id="9811552at2"/>
<dbReference type="InterPro" id="IPR002156">
    <property type="entry name" value="RNaseH_domain"/>
</dbReference>
<keyword evidence="8" id="KW-0255">Endonuclease</keyword>
<sequence>MIISYRFYAVARGRKKGIYTDWATCLKQVNGFSQARYKGFRDKSEAMKWIELINNSKVPAQSNTKNLPQPQMQVQAEVKNTMLLWTDGGSRNHGNVLGGHVKQDDKAAWAFLLKIEGKEIARSGGEYGATNNRMEIMALLQALSFLKKQDLQNKTILATLDSRYVLDAIQKKWLYSWKKRGWKTASGTEVANKELWVKMAELLPHFKQLIFQWTKGHQKNKGNIFVDQLLNKTMDKMN</sequence>
<comment type="similarity">
    <text evidence="3">Belongs to the RNase H family.</text>
</comment>
<dbReference type="GO" id="GO:0000287">
    <property type="term" value="F:magnesium ion binding"/>
    <property type="evidence" value="ECO:0007669"/>
    <property type="project" value="InterPro"/>
</dbReference>
<dbReference type="InterPro" id="IPR017067">
    <property type="entry name" value="RNase_H1_euk"/>
</dbReference>
<accession>A0A0R1M4G5</accession>
<organism evidence="12 13">
    <name type="scientific">Liquorilactobacillus capillatus DSM 19910</name>
    <dbReference type="NCBI Taxonomy" id="1423731"/>
    <lineage>
        <taxon>Bacteria</taxon>
        <taxon>Bacillati</taxon>
        <taxon>Bacillota</taxon>
        <taxon>Bacilli</taxon>
        <taxon>Lactobacillales</taxon>
        <taxon>Lactobacillaceae</taxon>
        <taxon>Liquorilactobacillus</taxon>
    </lineage>
</organism>
<evidence type="ECO:0000259" key="11">
    <source>
        <dbReference type="PROSITE" id="PS50879"/>
    </source>
</evidence>
<comment type="catalytic activity">
    <reaction evidence="1">
        <text>Endonucleolytic cleavage to 5'-phosphomonoester.</text>
        <dbReference type="EC" id="3.1.26.4"/>
    </reaction>
</comment>
<evidence type="ECO:0000256" key="5">
    <source>
        <dbReference type="ARBA" id="ARBA00012180"/>
    </source>
</evidence>
<evidence type="ECO:0000256" key="7">
    <source>
        <dbReference type="ARBA" id="ARBA00022723"/>
    </source>
</evidence>
<dbReference type="InterPro" id="IPR037056">
    <property type="entry name" value="RNase_H1_N_sf"/>
</dbReference>
<dbReference type="Gene3D" id="3.40.970.10">
    <property type="entry name" value="Ribonuclease H1, N-terminal domain"/>
    <property type="match status" value="1"/>
</dbReference>